<evidence type="ECO:0000259" key="1">
    <source>
        <dbReference type="Pfam" id="PF01526"/>
    </source>
</evidence>
<gene>
    <name evidence="2" type="ORF">JEQ17_47485</name>
</gene>
<protein>
    <submittedName>
        <fullName evidence="2">Tn3 family transposase</fullName>
    </submittedName>
</protein>
<evidence type="ECO:0000313" key="3">
    <source>
        <dbReference type="Proteomes" id="UP000595636"/>
    </source>
</evidence>
<accession>A0A7T7L6M3</accession>
<dbReference type="EMBL" id="CP066831">
    <property type="protein sequence ID" value="QQM47314.1"/>
    <property type="molecule type" value="Genomic_DNA"/>
</dbReference>
<dbReference type="Proteomes" id="UP000595636">
    <property type="component" value="Chromosome"/>
</dbReference>
<proteinExistence type="predicted"/>
<evidence type="ECO:0000313" key="2">
    <source>
        <dbReference type="EMBL" id="QQM47314.1"/>
    </source>
</evidence>
<keyword evidence="3" id="KW-1185">Reference proteome</keyword>
<dbReference type="GO" id="GO:0004803">
    <property type="term" value="F:transposase activity"/>
    <property type="evidence" value="ECO:0007669"/>
    <property type="project" value="InterPro"/>
</dbReference>
<organism evidence="2 3">
    <name type="scientific">Streptomyces liliifuscus</name>
    <dbReference type="NCBI Taxonomy" id="2797636"/>
    <lineage>
        <taxon>Bacteria</taxon>
        <taxon>Bacillati</taxon>
        <taxon>Actinomycetota</taxon>
        <taxon>Actinomycetes</taxon>
        <taxon>Kitasatosporales</taxon>
        <taxon>Streptomycetaceae</taxon>
        <taxon>Streptomyces</taxon>
    </lineage>
</organism>
<reference evidence="2 3" key="1">
    <citation type="submission" date="2020-12" db="EMBL/GenBank/DDBJ databases">
        <title>A novel species.</title>
        <authorList>
            <person name="Li K."/>
        </authorList>
    </citation>
    <scope>NUCLEOTIDE SEQUENCE [LARGE SCALE GENOMIC DNA]</scope>
    <source>
        <strain evidence="2 3">ZYC-3</strain>
    </source>
</reference>
<dbReference type="KEGG" id="slf:JEQ17_47485"/>
<dbReference type="Pfam" id="PF01526">
    <property type="entry name" value="DDE_Tnp_Tn3"/>
    <property type="match status" value="1"/>
</dbReference>
<sequence>MRVAGSLVTNQVCAYDLLRMFGRDGRPTPLGQVFAEYGRIDKTMHLLNLVDLSDDTHCCRVNRRLTVQASRHTTARAICDGRRGHI</sequence>
<feature type="domain" description="Tn3 transposase DDE" evidence="1">
    <location>
        <begin position="1"/>
        <end position="86"/>
    </location>
</feature>
<dbReference type="GO" id="GO:0006313">
    <property type="term" value="P:DNA transposition"/>
    <property type="evidence" value="ECO:0007669"/>
    <property type="project" value="InterPro"/>
</dbReference>
<name>A0A7T7L6M3_9ACTN</name>
<dbReference type="InterPro" id="IPR002513">
    <property type="entry name" value="Tn3_Tnp_DDE_dom"/>
</dbReference>
<dbReference type="AlphaFoldDB" id="A0A7T7L6M3"/>